<accession>A0A6J2X679</accession>
<feature type="domain" description="Transposable element P transposase-like RNase H" evidence="1">
    <location>
        <begin position="23"/>
        <end position="150"/>
    </location>
</feature>
<dbReference type="OrthoDB" id="6760869at2759"/>
<dbReference type="KEGG" id="soy:115875162"/>
<organism evidence="3 4">
    <name type="scientific">Sitophilus oryzae</name>
    <name type="common">Rice weevil</name>
    <name type="synonym">Curculio oryzae</name>
    <dbReference type="NCBI Taxonomy" id="7048"/>
    <lineage>
        <taxon>Eukaryota</taxon>
        <taxon>Metazoa</taxon>
        <taxon>Ecdysozoa</taxon>
        <taxon>Arthropoda</taxon>
        <taxon>Hexapoda</taxon>
        <taxon>Insecta</taxon>
        <taxon>Pterygota</taxon>
        <taxon>Neoptera</taxon>
        <taxon>Endopterygota</taxon>
        <taxon>Coleoptera</taxon>
        <taxon>Polyphaga</taxon>
        <taxon>Cucujiformia</taxon>
        <taxon>Curculionidae</taxon>
        <taxon>Dryophthorinae</taxon>
        <taxon>Sitophilus</taxon>
    </lineage>
</organism>
<gene>
    <name evidence="4" type="primary">LOC115875162</name>
</gene>
<dbReference type="GeneID" id="115875162"/>
<evidence type="ECO:0000313" key="3">
    <source>
        <dbReference type="Proteomes" id="UP000504635"/>
    </source>
</evidence>
<dbReference type="InParanoid" id="A0A6J2X679"/>
<dbReference type="Pfam" id="PF21788">
    <property type="entry name" value="TNP-like_GBD"/>
    <property type="match status" value="1"/>
</dbReference>
<sequence>MEPIIETEKNEQLPGQVLPKPFEVLSNILQRTNNHKNNPHLCNLLICESNLNLTCEAYAGKQWGYTEVFDHGENDENGKYKTLTKNRTMATQAITLMVVSLESNWKLPVGLLFTDSSIETPLASTIEVYLTKLNSIGIKTISISLDLLSNLKHTLLTQLGFDIDHMELNKTTFKSYFRHPVCGNIYIYFELPPLINHICNCWKWEKCLKHKDNGIYYSFINHVKNLQIVKNILTESEYKKRKIINDWYIIQRRIIYNDNAISKTVADALTYLKDMDYPTIDGCGPTIHFIRVMDCLSNFSNNSIHSKSSVYNMDPNYESSWMPVLENIIAYIKDIRKMYHNDDAQLQFINSIRGIIISLTSLIEIYKNYFKTEKQESLIQYSLYKRLALSNMSYKMSILSIKWSALEMYKRIKALSETPQKIFDDEDIKA</sequence>
<evidence type="ECO:0000259" key="1">
    <source>
        <dbReference type="Pfam" id="PF21787"/>
    </source>
</evidence>
<dbReference type="Pfam" id="PF21787">
    <property type="entry name" value="TNP-like_RNaseH_N"/>
    <property type="match status" value="1"/>
</dbReference>
<reference evidence="4" key="1">
    <citation type="submission" date="2025-08" db="UniProtKB">
        <authorList>
            <consortium name="RefSeq"/>
        </authorList>
    </citation>
    <scope>IDENTIFICATION</scope>
    <source>
        <tissue evidence="4">Gonads</tissue>
    </source>
</reference>
<name>A0A6J2X679_SITOR</name>
<protein>
    <submittedName>
        <fullName evidence="4">Uncharacterized protein LOC115875162</fullName>
    </submittedName>
</protein>
<feature type="domain" description="Transposable element P transposase-like GTP-binding insertion" evidence="2">
    <location>
        <begin position="196"/>
        <end position="302"/>
    </location>
</feature>
<dbReference type="InterPro" id="IPR048365">
    <property type="entry name" value="TNP-like_RNaseH_N"/>
</dbReference>
<evidence type="ECO:0000259" key="2">
    <source>
        <dbReference type="Pfam" id="PF21788"/>
    </source>
</evidence>
<evidence type="ECO:0000313" key="4">
    <source>
        <dbReference type="RefSeq" id="XP_030746414.1"/>
    </source>
</evidence>
<keyword evidence="3" id="KW-1185">Reference proteome</keyword>
<proteinExistence type="predicted"/>
<dbReference type="InterPro" id="IPR048366">
    <property type="entry name" value="TNP-like_GBD"/>
</dbReference>
<dbReference type="RefSeq" id="XP_030746414.1">
    <property type="nucleotide sequence ID" value="XM_030890554.1"/>
</dbReference>
<dbReference type="AlphaFoldDB" id="A0A6J2X679"/>
<dbReference type="Proteomes" id="UP000504635">
    <property type="component" value="Unplaced"/>
</dbReference>